<dbReference type="EMBL" id="AOMF01000037">
    <property type="protein sequence ID" value="EMA56463.1"/>
    <property type="molecule type" value="Genomic_DNA"/>
</dbReference>
<dbReference type="Proteomes" id="UP000011680">
    <property type="component" value="Unassembled WGS sequence"/>
</dbReference>
<keyword evidence="2" id="KW-1133">Transmembrane helix</keyword>
<dbReference type="AlphaFoldDB" id="M0NFY8"/>
<keyword evidence="6" id="KW-1185">Reference proteome</keyword>
<feature type="domain" description="PrgI-like" evidence="3">
    <location>
        <begin position="24"/>
        <end position="92"/>
    </location>
</feature>
<feature type="compositionally biased region" description="Basic and acidic residues" evidence="1">
    <location>
        <begin position="340"/>
        <end position="349"/>
    </location>
</feature>
<dbReference type="Pfam" id="PF26593">
    <property type="entry name" value="TraC-like"/>
    <property type="match status" value="1"/>
</dbReference>
<dbReference type="Pfam" id="PF26592">
    <property type="entry name" value="PrgI_like"/>
    <property type="match status" value="1"/>
</dbReference>
<dbReference type="PATRIC" id="fig|1227457.3.peg.357"/>
<keyword evidence="2" id="KW-0472">Membrane</keyword>
<evidence type="ECO:0000259" key="3">
    <source>
        <dbReference type="Pfam" id="PF26592"/>
    </source>
</evidence>
<gene>
    <name evidence="5" type="ORF">C451_02023</name>
</gene>
<name>M0NFY8_9EURY</name>
<evidence type="ECO:0000256" key="2">
    <source>
        <dbReference type="SAM" id="Phobius"/>
    </source>
</evidence>
<sequence length="382" mass="42816">MGERDTTRRILDQLGEDETLLSTDYTAADLKLFGPAFLLVILVVGVMPPGWGILGFALGALVLIGTAGLIWKAPPHRVAYDWLTDVVAFRYKKFRGKTLMLPHDSDDDSDTRTLTNVDTVLRRWNSVKRTDGGLVGAMRVHPANMALGDESDWETAADALAGFLRSISFDVQIYSTARPVDASQIVGPYRDRLDDPDVRDNDRLRGVIRAYRDKLPKEFERRRTSVREYYIIISVREMDVKLANQGWLDTLRDAPYVGTIFEFIGSGRSDLSDGEVLVRQQRELNRRLRSIRRGITGLPDCRPEEVSAARLTDLLEEYWTGEPSNYDEEGAGSIRNHELPIIRPDHEQDPTTGETDDATIDSLDSMTDSQQLATDGGTDRGA</sequence>
<proteinExistence type="predicted"/>
<dbReference type="InterPro" id="IPR058596">
    <property type="entry name" value="TraC-like_dom"/>
</dbReference>
<feature type="compositionally biased region" description="Polar residues" evidence="1">
    <location>
        <begin position="362"/>
        <end position="373"/>
    </location>
</feature>
<evidence type="ECO:0000313" key="6">
    <source>
        <dbReference type="Proteomes" id="UP000011680"/>
    </source>
</evidence>
<dbReference type="OrthoDB" id="299650at2157"/>
<dbReference type="STRING" id="1227457.C451_02023"/>
<evidence type="ECO:0008006" key="7">
    <source>
        <dbReference type="Google" id="ProtNLM"/>
    </source>
</evidence>
<evidence type="ECO:0000313" key="5">
    <source>
        <dbReference type="EMBL" id="EMA56463.1"/>
    </source>
</evidence>
<protein>
    <recommendedName>
        <fullName evidence="7">Conjugation protein</fullName>
    </recommendedName>
</protein>
<accession>M0NFY8</accession>
<dbReference type="RefSeq" id="WP_007737073.1">
    <property type="nucleotide sequence ID" value="NZ_AOMF01000037.1"/>
</dbReference>
<dbReference type="InterPro" id="IPR058597">
    <property type="entry name" value="PrgI-like_dom"/>
</dbReference>
<evidence type="ECO:0000256" key="1">
    <source>
        <dbReference type="SAM" id="MobiDB-lite"/>
    </source>
</evidence>
<keyword evidence="2" id="KW-0812">Transmembrane</keyword>
<dbReference type="eggNOG" id="arCOG09337">
    <property type="taxonomic scope" value="Archaea"/>
</dbReference>
<feature type="domain" description="TraC-like" evidence="4">
    <location>
        <begin position="125"/>
        <end position="321"/>
    </location>
</feature>
<organism evidence="5 6">
    <name type="scientific">Halococcus thailandensis JCM 13552</name>
    <dbReference type="NCBI Taxonomy" id="1227457"/>
    <lineage>
        <taxon>Archaea</taxon>
        <taxon>Methanobacteriati</taxon>
        <taxon>Methanobacteriota</taxon>
        <taxon>Stenosarchaea group</taxon>
        <taxon>Halobacteria</taxon>
        <taxon>Halobacteriales</taxon>
        <taxon>Halococcaceae</taxon>
        <taxon>Halococcus</taxon>
    </lineage>
</organism>
<comment type="caution">
    <text evidence="5">The sequence shown here is derived from an EMBL/GenBank/DDBJ whole genome shotgun (WGS) entry which is preliminary data.</text>
</comment>
<reference evidence="5 6" key="1">
    <citation type="journal article" date="2014" name="PLoS Genet.">
        <title>Phylogenetically driven sequencing of extremely halophilic archaea reveals strategies for static and dynamic osmo-response.</title>
        <authorList>
            <person name="Becker E.A."/>
            <person name="Seitzer P.M."/>
            <person name="Tritt A."/>
            <person name="Larsen D."/>
            <person name="Krusor M."/>
            <person name="Yao A.I."/>
            <person name="Wu D."/>
            <person name="Madern D."/>
            <person name="Eisen J.A."/>
            <person name="Darling A.E."/>
            <person name="Facciotti M.T."/>
        </authorList>
    </citation>
    <scope>NUCLEOTIDE SEQUENCE [LARGE SCALE GENOMIC DNA]</scope>
    <source>
        <strain evidence="5 6">JCM 13552</strain>
    </source>
</reference>
<evidence type="ECO:0000259" key="4">
    <source>
        <dbReference type="Pfam" id="PF26593"/>
    </source>
</evidence>
<feature type="region of interest" description="Disordered" evidence="1">
    <location>
        <begin position="340"/>
        <end position="382"/>
    </location>
</feature>
<feature type="transmembrane region" description="Helical" evidence="2">
    <location>
        <begin position="30"/>
        <end position="47"/>
    </location>
</feature>